<name>A0A7S7YEL0_9VIRU</name>
<dbReference type="EMBL" id="MW018138">
    <property type="protein sequence ID" value="QPB44330.1"/>
    <property type="molecule type" value="Genomic_DNA"/>
</dbReference>
<keyword evidence="2" id="KW-1185">Reference proteome</keyword>
<organism evidence="1 2">
    <name type="scientific">Medusavirus stheno T3</name>
    <dbReference type="NCBI Taxonomy" id="3069717"/>
    <lineage>
        <taxon>Viruses</taxon>
        <taxon>Varidnaviria</taxon>
        <taxon>Bamfordvirae</taxon>
        <taxon>Nucleocytoviricota</taxon>
        <taxon>Megaviricetes</taxon>
        <taxon>Mamonoviridae</taxon>
        <taxon>Medusavirus</taxon>
        <taxon>Medusavirus sthenus</taxon>
    </lineage>
</organism>
<sequence>MEDEIERFTRFRNELAQFKSRASLVQEVDEAFRAWEQRPDRTLAELARLSLETLRHVNNSYPR</sequence>
<evidence type="ECO:0000313" key="1">
    <source>
        <dbReference type="EMBL" id="QPB44330.1"/>
    </source>
</evidence>
<protein>
    <submittedName>
        <fullName evidence="1">Uncharacterized protein</fullName>
    </submittedName>
</protein>
<dbReference type="KEGG" id="vg:80543526"/>
<reference evidence="1 2" key="1">
    <citation type="submission" date="2020-09" db="EMBL/GenBank/DDBJ databases">
        <authorList>
            <person name="Zhang R."/>
            <person name="Garcia K."/>
            <person name="Ogata H."/>
        </authorList>
    </citation>
    <scope>NUCLEOTIDE SEQUENCE [LARGE SCALE GENOMIC DNA]</scope>
    <source>
        <strain evidence="2">stheno</strain>
    </source>
</reference>
<accession>A0A7S7YEL0</accession>
<proteinExistence type="predicted"/>
<evidence type="ECO:0000313" key="2">
    <source>
        <dbReference type="Proteomes" id="UP001162098"/>
    </source>
</evidence>
<dbReference type="Proteomes" id="UP001162098">
    <property type="component" value="Segment"/>
</dbReference>